<name>A0A6A8A7C7_9HYPH</name>
<accession>A0A6A8A7C7</accession>
<dbReference type="SUPFAM" id="SSF50969">
    <property type="entry name" value="YVTN repeat-like/Quinoprotein amine dehydrogenase"/>
    <property type="match status" value="1"/>
</dbReference>
<reference evidence="1 2" key="1">
    <citation type="submission" date="2019-11" db="EMBL/GenBank/DDBJ databases">
        <title>Genome analysis of Rhizobacterium cereale a novel genus and species isolated from maize roots in North Spain.</title>
        <authorList>
            <person name="Menendez E."/>
            <person name="Flores-Felix J.D."/>
            <person name="Ramirez-Bahena M.-H."/>
            <person name="Igual J.M."/>
            <person name="Garcia-Fraile P."/>
            <person name="Peix A."/>
            <person name="Velazquez E."/>
        </authorList>
    </citation>
    <scope>NUCLEOTIDE SEQUENCE [LARGE SCALE GENOMIC DNA]</scope>
    <source>
        <strain evidence="1 2">RZME27</strain>
    </source>
</reference>
<comment type="caution">
    <text evidence="1">The sequence shown here is derived from an EMBL/GenBank/DDBJ whole genome shotgun (WGS) entry which is preliminary data.</text>
</comment>
<dbReference type="EMBL" id="WIXI01000044">
    <property type="protein sequence ID" value="MQY47123.1"/>
    <property type="molecule type" value="Genomic_DNA"/>
</dbReference>
<dbReference type="InterPro" id="IPR011044">
    <property type="entry name" value="Quino_amine_DH_bsu"/>
</dbReference>
<dbReference type="Proteomes" id="UP000435138">
    <property type="component" value="Unassembled WGS sequence"/>
</dbReference>
<dbReference type="InterPro" id="IPR015943">
    <property type="entry name" value="WD40/YVTN_repeat-like_dom_sf"/>
</dbReference>
<protein>
    <submittedName>
        <fullName evidence="1">WD40 repeat domain-containing protein</fullName>
    </submittedName>
</protein>
<dbReference type="Gene3D" id="2.130.10.10">
    <property type="entry name" value="YVTN repeat-like/Quinoprotein amine dehydrogenase"/>
    <property type="match status" value="1"/>
</dbReference>
<gene>
    <name evidence="1" type="ORF">GAO09_13875</name>
</gene>
<evidence type="ECO:0000313" key="1">
    <source>
        <dbReference type="EMBL" id="MQY47123.1"/>
    </source>
</evidence>
<proteinExistence type="predicted"/>
<dbReference type="RefSeq" id="WP_153354616.1">
    <property type="nucleotide sequence ID" value="NZ_JAYKOO010000001.1"/>
</dbReference>
<sequence length="469" mass="51704">MRNILRKFGFGPKQPGFSDWNRLGRSVARHNATQLEGFHEGRIDEPSMQEDTRPPELAEAVLAEVVRLNAEGQGSKARDHFDPAYAPFVAQLQKGGRGLKFCAILGEDEFLVNQGTSHAKRTTWHIKGERITEAETLSGFAWSRNRQHFLAVDTSGRITLSPAYGAVPTDIISPLTGAAFIPTGMPEALRERYQPPIDKGSYSHLAVSDDGRKILLCDDERGICLLRKTATGWQPELLYPSIKLGLAEQMADLEDGETFSVHLDMSHSALSPDGRYAAFGTQDDGHYLIDLDTPGGSDLHAKLGYLSEYPHDACFSDDSAFVTFNSCHFYNGVTFASNIAETKGLDTPPYEEHPAQKVVNTYLRVYASAYLPQSMTGEPSGAFLLAGSGIATCVTAEGKVLWELEFGSSAGSVDVCPKTGRILISSYSGMLHLLDPAKRQQPPLAISYKPPLETHRWLFWERLERPVVW</sequence>
<evidence type="ECO:0000313" key="2">
    <source>
        <dbReference type="Proteomes" id="UP000435138"/>
    </source>
</evidence>
<dbReference type="AlphaFoldDB" id="A0A6A8A7C7"/>
<organism evidence="1 2">
    <name type="scientific">Endobacterium cereale</name>
    <dbReference type="NCBI Taxonomy" id="2663029"/>
    <lineage>
        <taxon>Bacteria</taxon>
        <taxon>Pseudomonadati</taxon>
        <taxon>Pseudomonadota</taxon>
        <taxon>Alphaproteobacteria</taxon>
        <taxon>Hyphomicrobiales</taxon>
        <taxon>Rhizobiaceae</taxon>
        <taxon>Endobacterium</taxon>
    </lineage>
</organism>
<keyword evidence="2" id="KW-1185">Reference proteome</keyword>